<protein>
    <submittedName>
        <fullName evidence="2">Uncharacterized protein</fullName>
    </submittedName>
</protein>
<evidence type="ECO:0000313" key="2">
    <source>
        <dbReference type="EMBL" id="KAK5861718.1"/>
    </source>
</evidence>
<comment type="caution">
    <text evidence="2">The sequence shown here is derived from an EMBL/GenBank/DDBJ whole genome shotgun (WGS) entry which is preliminary data.</text>
</comment>
<sequence length="90" mass="9591">MRSNHGAVKRKPARTGIECPSGNYTPQRPARSGREEGGDGGAKTVLRFHRNTESLAGSAGVVSCGIIGKRQSRESALSDSYFIAFLISQP</sequence>
<evidence type="ECO:0000313" key="3">
    <source>
        <dbReference type="Proteomes" id="UP001346869"/>
    </source>
</evidence>
<evidence type="ECO:0000256" key="1">
    <source>
        <dbReference type="SAM" id="MobiDB-lite"/>
    </source>
</evidence>
<dbReference type="EMBL" id="JAUZQC010000012">
    <property type="protein sequence ID" value="KAK5861718.1"/>
    <property type="molecule type" value="Genomic_DNA"/>
</dbReference>
<proteinExistence type="predicted"/>
<dbReference type="Proteomes" id="UP001346869">
    <property type="component" value="Unassembled WGS sequence"/>
</dbReference>
<reference evidence="2 3" key="1">
    <citation type="journal article" date="2023" name="Genes (Basel)">
        <title>Chromosome-Level Genome Assembly and Circadian Gene Repertoire of the Patagonia Blennie Eleginops maclovinus-The Closest Ancestral Proxy of Antarctic Cryonotothenioids.</title>
        <authorList>
            <person name="Cheng C.C."/>
            <person name="Rivera-Colon A.G."/>
            <person name="Minhas B.F."/>
            <person name="Wilson L."/>
            <person name="Rayamajhi N."/>
            <person name="Vargas-Chacoff L."/>
            <person name="Catchen J.M."/>
        </authorList>
    </citation>
    <scope>NUCLEOTIDE SEQUENCE [LARGE SCALE GENOMIC DNA]</scope>
    <source>
        <strain evidence="2">JMC-PN-2008</strain>
    </source>
</reference>
<gene>
    <name evidence="2" type="ORF">PBY51_017174</name>
</gene>
<organism evidence="2 3">
    <name type="scientific">Eleginops maclovinus</name>
    <name type="common">Patagonian blennie</name>
    <name type="synonym">Eleginus maclovinus</name>
    <dbReference type="NCBI Taxonomy" id="56733"/>
    <lineage>
        <taxon>Eukaryota</taxon>
        <taxon>Metazoa</taxon>
        <taxon>Chordata</taxon>
        <taxon>Craniata</taxon>
        <taxon>Vertebrata</taxon>
        <taxon>Euteleostomi</taxon>
        <taxon>Actinopterygii</taxon>
        <taxon>Neopterygii</taxon>
        <taxon>Teleostei</taxon>
        <taxon>Neoteleostei</taxon>
        <taxon>Acanthomorphata</taxon>
        <taxon>Eupercaria</taxon>
        <taxon>Perciformes</taxon>
        <taxon>Notothenioidei</taxon>
        <taxon>Eleginopidae</taxon>
        <taxon>Eleginops</taxon>
    </lineage>
</organism>
<accession>A0AAN8AIY8</accession>
<reference evidence="2 3" key="2">
    <citation type="journal article" date="2023" name="Mol. Biol. Evol.">
        <title>Genomics of Secondarily Temperate Adaptation in the Only Non-Antarctic Icefish.</title>
        <authorList>
            <person name="Rivera-Colon A.G."/>
            <person name="Rayamajhi N."/>
            <person name="Minhas B.F."/>
            <person name="Madrigal G."/>
            <person name="Bilyk K.T."/>
            <person name="Yoon V."/>
            <person name="Hune M."/>
            <person name="Gregory S."/>
            <person name="Cheng C.H.C."/>
            <person name="Catchen J.M."/>
        </authorList>
    </citation>
    <scope>NUCLEOTIDE SEQUENCE [LARGE SCALE GENOMIC DNA]</scope>
    <source>
        <strain evidence="2">JMC-PN-2008</strain>
    </source>
</reference>
<feature type="region of interest" description="Disordered" evidence="1">
    <location>
        <begin position="1"/>
        <end position="42"/>
    </location>
</feature>
<keyword evidence="3" id="KW-1185">Reference proteome</keyword>
<dbReference type="AlphaFoldDB" id="A0AAN8AIY8"/>
<name>A0AAN8AIY8_ELEMC</name>